<gene>
    <name evidence="2" type="ORF">HEB94_002360</name>
</gene>
<dbReference type="GO" id="GO:0046872">
    <property type="term" value="F:metal ion binding"/>
    <property type="evidence" value="ECO:0007669"/>
    <property type="project" value="InterPro"/>
</dbReference>
<sequence length="193" mass="20858">MITALRPGTDQDWQTPAGTLDWTCRLTAEHAAHCMQAYAMQLASQASTHYVTFYSRALEAATPADVLELLEASGRLLSAAVRAAKPTDLGFHPFGMADAEGTAGMGCIELLVHADDIAAGLGLPFEPPSDVCAWILARMFPNRHAELESFRTADIDPWTALRWATGRIVVPGLSTVGSDWRWHCAPLPDPTCP</sequence>
<dbReference type="InterPro" id="IPR024344">
    <property type="entry name" value="MDMPI_metal-binding"/>
</dbReference>
<name>A0A927MSJ5_9ACTN</name>
<evidence type="ECO:0000259" key="1">
    <source>
        <dbReference type="Pfam" id="PF11716"/>
    </source>
</evidence>
<dbReference type="AlphaFoldDB" id="A0A927MSJ5"/>
<proteinExistence type="predicted"/>
<dbReference type="EMBL" id="JADBEM010000001">
    <property type="protein sequence ID" value="MBE1605512.1"/>
    <property type="molecule type" value="Genomic_DNA"/>
</dbReference>
<dbReference type="InterPro" id="IPR017517">
    <property type="entry name" value="Maleyloyr_isom"/>
</dbReference>
<reference evidence="2" key="1">
    <citation type="submission" date="2020-10" db="EMBL/GenBank/DDBJ databases">
        <title>Sequencing the genomes of 1000 actinobacteria strains.</title>
        <authorList>
            <person name="Klenk H.-P."/>
        </authorList>
    </citation>
    <scope>NUCLEOTIDE SEQUENCE</scope>
    <source>
        <strain evidence="2">DSM 45354</strain>
    </source>
</reference>
<keyword evidence="3" id="KW-1185">Reference proteome</keyword>
<organism evidence="2 3">
    <name type="scientific">Actinopolymorpha pittospori</name>
    <dbReference type="NCBI Taxonomy" id="648752"/>
    <lineage>
        <taxon>Bacteria</taxon>
        <taxon>Bacillati</taxon>
        <taxon>Actinomycetota</taxon>
        <taxon>Actinomycetes</taxon>
        <taxon>Propionibacteriales</taxon>
        <taxon>Actinopolymorphaceae</taxon>
        <taxon>Actinopolymorpha</taxon>
    </lineage>
</organism>
<comment type="caution">
    <text evidence="2">The sequence shown here is derived from an EMBL/GenBank/DDBJ whole genome shotgun (WGS) entry which is preliminary data.</text>
</comment>
<dbReference type="Proteomes" id="UP000638648">
    <property type="component" value="Unassembled WGS sequence"/>
</dbReference>
<evidence type="ECO:0000313" key="3">
    <source>
        <dbReference type="Proteomes" id="UP000638648"/>
    </source>
</evidence>
<dbReference type="Gene3D" id="1.20.120.450">
    <property type="entry name" value="dinb family like domain"/>
    <property type="match status" value="1"/>
</dbReference>
<evidence type="ECO:0000313" key="2">
    <source>
        <dbReference type="EMBL" id="MBE1605512.1"/>
    </source>
</evidence>
<dbReference type="SUPFAM" id="SSF109854">
    <property type="entry name" value="DinB/YfiT-like putative metalloenzymes"/>
    <property type="match status" value="1"/>
</dbReference>
<dbReference type="Pfam" id="PF11716">
    <property type="entry name" value="MDMPI_N"/>
    <property type="match status" value="1"/>
</dbReference>
<dbReference type="NCBIfam" id="TIGR03083">
    <property type="entry name" value="maleylpyruvate isomerase family mycothiol-dependent enzyme"/>
    <property type="match status" value="1"/>
</dbReference>
<protein>
    <submittedName>
        <fullName evidence="2">Uncharacterized protein (TIGR03083 family)</fullName>
    </submittedName>
</protein>
<accession>A0A927MSJ5</accession>
<dbReference type="InterPro" id="IPR034660">
    <property type="entry name" value="DinB/YfiT-like"/>
</dbReference>
<feature type="domain" description="Mycothiol-dependent maleylpyruvate isomerase metal-binding" evidence="1">
    <location>
        <begin position="5"/>
        <end position="118"/>
    </location>
</feature>